<evidence type="ECO:0000313" key="7">
    <source>
        <dbReference type="Proteomes" id="UP001178507"/>
    </source>
</evidence>
<keyword evidence="1" id="KW-0677">Repeat</keyword>
<keyword evidence="4" id="KW-0175">Coiled coil</keyword>
<dbReference type="PANTHER" id="PTHR24161:SF85">
    <property type="entry name" value="PALMITOYLTRANSFERASE HIP14"/>
    <property type="match status" value="1"/>
</dbReference>
<keyword evidence="5" id="KW-0732">Signal</keyword>
<keyword evidence="2 3" id="KW-0040">ANK repeat</keyword>
<name>A0AA36I658_9DINO</name>
<dbReference type="InterPro" id="IPR006212">
    <property type="entry name" value="Furin_repeat"/>
</dbReference>
<protein>
    <submittedName>
        <fullName evidence="6">Uncharacterized protein</fullName>
    </submittedName>
</protein>
<dbReference type="PANTHER" id="PTHR24161">
    <property type="entry name" value="ANK_REP_REGION DOMAIN-CONTAINING PROTEIN-RELATED"/>
    <property type="match status" value="1"/>
</dbReference>
<feature type="coiled-coil region" evidence="4">
    <location>
        <begin position="39"/>
        <end position="76"/>
    </location>
</feature>
<evidence type="ECO:0000256" key="5">
    <source>
        <dbReference type="SAM" id="SignalP"/>
    </source>
</evidence>
<feature type="signal peptide" evidence="5">
    <location>
        <begin position="1"/>
        <end position="22"/>
    </location>
</feature>
<dbReference type="SUPFAM" id="SSF48403">
    <property type="entry name" value="Ankyrin repeat"/>
    <property type="match status" value="1"/>
</dbReference>
<dbReference type="PROSITE" id="PS50297">
    <property type="entry name" value="ANK_REP_REGION"/>
    <property type="match status" value="1"/>
</dbReference>
<reference evidence="6" key="1">
    <citation type="submission" date="2023-08" db="EMBL/GenBank/DDBJ databases">
        <authorList>
            <person name="Chen Y."/>
            <person name="Shah S."/>
            <person name="Dougan E. K."/>
            <person name="Thang M."/>
            <person name="Chan C."/>
        </authorList>
    </citation>
    <scope>NUCLEOTIDE SEQUENCE</scope>
</reference>
<keyword evidence="7" id="KW-1185">Reference proteome</keyword>
<sequence length="1681" mass="181160">MYSPLLHALFFSVAATARKCDGSCEAAEARGLLQKKASLDQLVNVIEHMREDVAKMREHEQERTNEEKRMKEEVDSIRSSMKDFAGTYLAPAGPSSSLANKTALFQGCAAKSQKLRIEAHAENRDQAAVASVHSACPAGELKLRDYSASSFAEGCCPESSTTCAGCAVSSAGSCQKCAGGFLLRAGKCISCADTVGWASSAGLTCAQLPTGGCDDVKVKGLSSNEACCQCGGGHVTATPFAYEVRHWALGDTVSMTPTPRTAERYSLDEGCELANYNLTMDGATGVVSSVPGRDPAQEAFSVECTVTAHQAAGVTFDAKVRVAMDWLAYSVPVLLFESPSSFPAMKAPGTWKDFSTTCAPQTAWLQVDASGTLTRGTSNSAGAVATEDTALAGQSGGVCVVSAWHLPPASTKWQQRTAKVVAIWPQPWASLRYEASAVSVTLGEQLPVLSLVPPAGEGLLKPSNFFVACDASPALNWSFDSLLGTGLLEGHSLLEVSEDGGISISPGAEMSAIFDALPSFGSTRKKVFLSCGVWGVFPDESLAPVKANLIIGVLDNVCWVAKAFKSFYIMDAASSEADCRANCRADAKCPSFLWVAGECRRHMAHATGTTVNAWAKVTDCTAEAACLEVSSGSWYSSGLFCPVTADLFRSDVLYLKEGATPQETLYLGKYVAAIDGPLDGCSDGSWILRQADSSKDYIKPDSGEVELGGTVVQCLSGGVSFGVATCGKPNITEPEEGLAPMVVDDPHTTAPADYWLHPCECAPAAWGMEKPVNPESFESVPGKSGNKFIPPAFMLVSGQFVCPARFLLTNGVHFETETESMERSDCEARCKAQQSCVVFWQGNQQGANTCRLYSACPHLVRELGLEGKLEAVPRSQACQVADPELCWATSLRRASLTAGRAQPFWYWELHQQCDEQLLLGGGGVDACARPTYRDITSHAWEHKMQLPDSFLHGTQLKVSCWTERYSGLMGSGAASEATLFCVNGRWFNGQNQPELGSFSCEACVQVGGSGYKDLERRNEQELWFFNRMKLRLSTEVLDKSYTQAHCLRFGSGTEDLMMVMQDTCEASLIVNFTGITDSDSREVKFLDLVDGRAQCLAESMSGDLPIAIHQNCSPADAAQQIPIDDLPGLLWRIHTKHHEEAGHRLRNAMVDCWGRGAVGKVDMQHLFNTNPAQTEGFVGRATFPANLHVTSHAGTWTYVSGLKYGWAKNDYYPEATRVRACITFSDSATSGSLQLRMIHASGAVQFTDSFVNTYSGTQLFHHKCGVWHDLSSVYCGWGWDNSCALQWKYHAGADVYIKSFELEMGSNDPAHSRAFRGRFDLPVHFDQVVAANSWYQIGYYESWKRVNTGLATWSYPDAKYIRSCIVFTDKSAGGNLVVAMKSDNGVVQFQDTFTGTWSNNGLVHSDCGAWHPISDVSGCGFGWGATCQPEIKHTEGVHVKVWQLDLEMKSDDPNVNTAFLGRVSLDATTHIATNPAVTSTWFRISDPGIFIDANDYPTATEFRACVAFTDNGQGGGGRFRQTQQGGSATLAASSVCRGHANVLRELFQCRACDQAASDGATALHLAAMGGHVAASQVLLEARADALASAGRLTAMHLAASRGHISLLRLLRSEPGKGRQHTGHQRWSLPFQADALLQADAGSGRARPWSPKDCFKFCGALQGEHVFTGAGQANAGHTWRLP</sequence>
<feature type="repeat" description="ANK" evidence="3">
    <location>
        <begin position="1558"/>
        <end position="1590"/>
    </location>
</feature>
<dbReference type="SMART" id="SM00248">
    <property type="entry name" value="ANK"/>
    <property type="match status" value="3"/>
</dbReference>
<accession>A0AA36I658</accession>
<evidence type="ECO:0000256" key="1">
    <source>
        <dbReference type="ARBA" id="ARBA00022737"/>
    </source>
</evidence>
<comment type="caution">
    <text evidence="6">The sequence shown here is derived from an EMBL/GenBank/DDBJ whole genome shotgun (WGS) entry which is preliminary data.</text>
</comment>
<dbReference type="Gene3D" id="1.25.40.20">
    <property type="entry name" value="Ankyrin repeat-containing domain"/>
    <property type="match status" value="1"/>
</dbReference>
<dbReference type="EMBL" id="CAUJNA010000758">
    <property type="protein sequence ID" value="CAJ1380903.1"/>
    <property type="molecule type" value="Genomic_DNA"/>
</dbReference>
<proteinExistence type="predicted"/>
<evidence type="ECO:0000256" key="3">
    <source>
        <dbReference type="PROSITE-ProRule" id="PRU00023"/>
    </source>
</evidence>
<evidence type="ECO:0000256" key="4">
    <source>
        <dbReference type="SAM" id="Coils"/>
    </source>
</evidence>
<gene>
    <name evidence="6" type="ORF">EVOR1521_LOCUS8734</name>
</gene>
<dbReference type="CDD" id="cd00064">
    <property type="entry name" value="FU"/>
    <property type="match status" value="1"/>
</dbReference>
<dbReference type="Proteomes" id="UP001178507">
    <property type="component" value="Unassembled WGS sequence"/>
</dbReference>
<dbReference type="PROSITE" id="PS50088">
    <property type="entry name" value="ANK_REPEAT"/>
    <property type="match status" value="1"/>
</dbReference>
<dbReference type="Pfam" id="PF12796">
    <property type="entry name" value="Ank_2"/>
    <property type="match status" value="1"/>
</dbReference>
<dbReference type="InterPro" id="IPR002110">
    <property type="entry name" value="Ankyrin_rpt"/>
</dbReference>
<dbReference type="InterPro" id="IPR036770">
    <property type="entry name" value="Ankyrin_rpt-contain_sf"/>
</dbReference>
<feature type="chain" id="PRO_5041450363" evidence="5">
    <location>
        <begin position="23"/>
        <end position="1681"/>
    </location>
</feature>
<organism evidence="6 7">
    <name type="scientific">Effrenium voratum</name>
    <dbReference type="NCBI Taxonomy" id="2562239"/>
    <lineage>
        <taxon>Eukaryota</taxon>
        <taxon>Sar</taxon>
        <taxon>Alveolata</taxon>
        <taxon>Dinophyceae</taxon>
        <taxon>Suessiales</taxon>
        <taxon>Symbiodiniaceae</taxon>
        <taxon>Effrenium</taxon>
    </lineage>
</organism>
<evidence type="ECO:0000313" key="6">
    <source>
        <dbReference type="EMBL" id="CAJ1380903.1"/>
    </source>
</evidence>
<evidence type="ECO:0000256" key="2">
    <source>
        <dbReference type="ARBA" id="ARBA00023043"/>
    </source>
</evidence>